<keyword evidence="4 7" id="KW-0276">Fatty acid metabolism</keyword>
<evidence type="ECO:0000313" key="9">
    <source>
        <dbReference type="EMBL" id="KJY26944.1"/>
    </source>
</evidence>
<evidence type="ECO:0000256" key="5">
    <source>
        <dbReference type="ARBA" id="ARBA00023098"/>
    </source>
</evidence>
<reference evidence="9 10" key="1">
    <citation type="submission" date="2015-02" db="EMBL/GenBank/DDBJ databases">
        <authorList>
            <person name="Ju K.-S."/>
            <person name="Doroghazi J.R."/>
            <person name="Metcalf W."/>
        </authorList>
    </citation>
    <scope>NUCLEOTIDE SEQUENCE [LARGE SCALE GENOMIC DNA]</scope>
    <source>
        <strain evidence="9 10">NRRL ISP-5550</strain>
    </source>
</reference>
<comment type="PTM">
    <text evidence="7">4'-phosphopantetheine is transferred from CoA to a specific serine of apo-ACP by AcpS. This modification is essential for activity because fatty acids are bound in thioester linkage to the sulfhydryl of the prosthetic group.</text>
</comment>
<dbReference type="InterPro" id="IPR009081">
    <property type="entry name" value="PP-bd_ACP"/>
</dbReference>
<keyword evidence="10" id="KW-1185">Reference proteome</keyword>
<accession>A0A0F4IZ79</accession>
<feature type="domain" description="Carrier" evidence="8">
    <location>
        <begin position="4"/>
        <end position="79"/>
    </location>
</feature>
<gene>
    <name evidence="7" type="primary">acpP</name>
    <name evidence="9" type="ORF">VR44_28805</name>
</gene>
<comment type="caution">
    <text evidence="9">The sequence shown here is derived from an EMBL/GenBank/DDBJ whole genome shotgun (WGS) entry which is preliminary data.</text>
</comment>
<evidence type="ECO:0000256" key="3">
    <source>
        <dbReference type="ARBA" id="ARBA00022553"/>
    </source>
</evidence>
<dbReference type="PANTHER" id="PTHR20863">
    <property type="entry name" value="ACYL CARRIER PROTEIN"/>
    <property type="match status" value="1"/>
</dbReference>
<evidence type="ECO:0000259" key="8">
    <source>
        <dbReference type="PROSITE" id="PS50075"/>
    </source>
</evidence>
<keyword evidence="3 7" id="KW-0597">Phosphoprotein</keyword>
<evidence type="ECO:0000256" key="1">
    <source>
        <dbReference type="ARBA" id="ARBA00022450"/>
    </source>
</evidence>
<keyword evidence="2 7" id="KW-0444">Lipid biosynthesis</keyword>
<dbReference type="SUPFAM" id="SSF47336">
    <property type="entry name" value="ACP-like"/>
    <property type="match status" value="1"/>
</dbReference>
<dbReference type="EMBL" id="JZWV01000883">
    <property type="protein sequence ID" value="KJY26944.1"/>
    <property type="molecule type" value="Genomic_DNA"/>
</dbReference>
<dbReference type="NCBIfam" id="NF002148">
    <property type="entry name" value="PRK00982.1-2"/>
    <property type="match status" value="1"/>
</dbReference>
<dbReference type="HAMAP" id="MF_01217">
    <property type="entry name" value="Acyl_carrier"/>
    <property type="match status" value="1"/>
</dbReference>
<dbReference type="OrthoDB" id="9810208at2"/>
<dbReference type="PATRIC" id="fig|68223.7.peg.2101"/>
<comment type="pathway">
    <text evidence="7">Lipid metabolism; fatty acid biosynthesis.</text>
</comment>
<sequence length="80" mass="8682">MANDDVFDRLTTCAVDVLQVKAESVTPDANLTEDLGSSSLILVELVMAIEEEFGISVPDEAVEDIHTVEDLHRLILSLVA</sequence>
<keyword evidence="1 7" id="KW-0596">Phosphopantetheine</keyword>
<comment type="subcellular location">
    <subcellularLocation>
        <location evidence="7">Cytoplasm</location>
    </subcellularLocation>
</comment>
<protein>
    <recommendedName>
        <fullName evidence="7">Acyl carrier protein</fullName>
        <shortName evidence="7">ACP</shortName>
    </recommendedName>
</protein>
<proteinExistence type="inferred from homology"/>
<evidence type="ECO:0000313" key="10">
    <source>
        <dbReference type="Proteomes" id="UP000033551"/>
    </source>
</evidence>
<dbReference type="AlphaFoldDB" id="A0A0F4IZ79"/>
<name>A0A0F4IZ79_9ACTN</name>
<dbReference type="Proteomes" id="UP000033551">
    <property type="component" value="Unassembled WGS sequence"/>
</dbReference>
<keyword evidence="6 7" id="KW-0275">Fatty acid biosynthesis</keyword>
<dbReference type="Gene3D" id="1.10.1200.10">
    <property type="entry name" value="ACP-like"/>
    <property type="match status" value="1"/>
</dbReference>
<dbReference type="GO" id="GO:0000035">
    <property type="term" value="F:acyl binding"/>
    <property type="evidence" value="ECO:0007669"/>
    <property type="project" value="TreeGrafter"/>
</dbReference>
<dbReference type="Pfam" id="PF00550">
    <property type="entry name" value="PP-binding"/>
    <property type="match status" value="1"/>
</dbReference>
<evidence type="ECO:0000256" key="2">
    <source>
        <dbReference type="ARBA" id="ARBA00022516"/>
    </source>
</evidence>
<keyword evidence="5 7" id="KW-0443">Lipid metabolism</keyword>
<feature type="modified residue" description="O-(pantetheine 4'-phosphoryl)serine" evidence="7">
    <location>
        <position position="39"/>
    </location>
</feature>
<dbReference type="PROSITE" id="PS50075">
    <property type="entry name" value="CARRIER"/>
    <property type="match status" value="1"/>
</dbReference>
<dbReference type="UniPathway" id="UPA00094"/>
<evidence type="ECO:0000256" key="4">
    <source>
        <dbReference type="ARBA" id="ARBA00022832"/>
    </source>
</evidence>
<dbReference type="RefSeq" id="WP_045950543.1">
    <property type="nucleotide sequence ID" value="NZ_JZWV01000883.1"/>
</dbReference>
<evidence type="ECO:0000256" key="7">
    <source>
        <dbReference type="HAMAP-Rule" id="MF_01217"/>
    </source>
</evidence>
<dbReference type="PANTHER" id="PTHR20863:SF76">
    <property type="entry name" value="CARRIER DOMAIN-CONTAINING PROTEIN"/>
    <property type="match status" value="1"/>
</dbReference>
<dbReference type="GO" id="GO:0005829">
    <property type="term" value="C:cytosol"/>
    <property type="evidence" value="ECO:0007669"/>
    <property type="project" value="TreeGrafter"/>
</dbReference>
<organism evidence="9 10">
    <name type="scientific">Streptomyces katrae</name>
    <dbReference type="NCBI Taxonomy" id="68223"/>
    <lineage>
        <taxon>Bacteria</taxon>
        <taxon>Bacillati</taxon>
        <taxon>Actinomycetota</taxon>
        <taxon>Actinomycetes</taxon>
        <taxon>Kitasatosporales</taxon>
        <taxon>Streptomycetaceae</taxon>
        <taxon>Streptomyces</taxon>
    </lineage>
</organism>
<comment type="similarity">
    <text evidence="7">Belongs to the acyl carrier protein (ACP) family.</text>
</comment>
<keyword evidence="7" id="KW-0963">Cytoplasm</keyword>
<dbReference type="GO" id="GO:0016020">
    <property type="term" value="C:membrane"/>
    <property type="evidence" value="ECO:0007669"/>
    <property type="project" value="GOC"/>
</dbReference>
<evidence type="ECO:0000256" key="6">
    <source>
        <dbReference type="ARBA" id="ARBA00023160"/>
    </source>
</evidence>
<comment type="function">
    <text evidence="7">Carrier of the growing fatty acid chain in fatty acid biosynthesis.</text>
</comment>
<dbReference type="InterPro" id="IPR036736">
    <property type="entry name" value="ACP-like_sf"/>
</dbReference>
<dbReference type="GO" id="GO:0009245">
    <property type="term" value="P:lipid A biosynthetic process"/>
    <property type="evidence" value="ECO:0007669"/>
    <property type="project" value="TreeGrafter"/>
</dbReference>
<dbReference type="InterPro" id="IPR003231">
    <property type="entry name" value="ACP"/>
</dbReference>
<dbReference type="GO" id="GO:0000036">
    <property type="term" value="F:acyl carrier activity"/>
    <property type="evidence" value="ECO:0007669"/>
    <property type="project" value="UniProtKB-UniRule"/>
</dbReference>